<accession>A0ABT1C223</accession>
<dbReference type="PANTHER" id="PTHR34388">
    <property type="entry name" value="DNA POLYMERASE III SUBUNIT DELTA"/>
    <property type="match status" value="1"/>
</dbReference>
<feature type="domain" description="DNA polymerase III delta N-terminal" evidence="9">
    <location>
        <begin position="24"/>
        <end position="120"/>
    </location>
</feature>
<sequence>MAQKKAHEVESWLARPDPKTAIVLIYGPDRGLVSERAKAFAEKSGVPLDDPFSVVKLDAGSETEPGRVVDEARTVSMFSPRRLLWIRNAGNQKSLVDDLAELAKRPPSDAILLVEGGDLKKGASLRALAEESPAAIALPCYADESKTIDTLINDELKRSNLTITEDARAALHELLGGDRMASRGEIEKLGLHAGGGGEITLSDVRLLTGDVSAASVDEVIEQAVQGNPSELGRLFSAHVTLPAQVQPLLAAALRQFQTLYFLRATMDSTRANASSAVSALRPPPFGPRRAALERGVIRWPMAALQTALAQLQSAVLESRRRQDLALAVAERTLLSLAVRAKRN</sequence>
<evidence type="ECO:0000256" key="3">
    <source>
        <dbReference type="ARBA" id="ARBA00022679"/>
    </source>
</evidence>
<evidence type="ECO:0000256" key="2">
    <source>
        <dbReference type="ARBA" id="ARBA00017703"/>
    </source>
</evidence>
<comment type="caution">
    <text evidence="10">The sequence shown here is derived from an EMBL/GenBank/DDBJ whole genome shotgun (WGS) entry which is preliminary data.</text>
</comment>
<name>A0ABT1C223_9HYPH</name>
<organism evidence="10 11">
    <name type="scientific">Mesorhizobium liriopis</name>
    <dbReference type="NCBI Taxonomy" id="2953882"/>
    <lineage>
        <taxon>Bacteria</taxon>
        <taxon>Pseudomonadati</taxon>
        <taxon>Pseudomonadota</taxon>
        <taxon>Alphaproteobacteria</taxon>
        <taxon>Hyphomicrobiales</taxon>
        <taxon>Phyllobacteriaceae</taxon>
        <taxon>Mesorhizobium</taxon>
    </lineage>
</organism>
<evidence type="ECO:0000256" key="7">
    <source>
        <dbReference type="ARBA" id="ARBA00034754"/>
    </source>
</evidence>
<protein>
    <recommendedName>
        <fullName evidence="2">DNA polymerase III subunit delta</fullName>
        <ecNumber evidence="1">2.7.7.7</ecNumber>
    </recommendedName>
</protein>
<keyword evidence="4 10" id="KW-0548">Nucleotidyltransferase</keyword>
<dbReference type="EMBL" id="JAMXQS010000002">
    <property type="protein sequence ID" value="MCO6048866.1"/>
    <property type="molecule type" value="Genomic_DNA"/>
</dbReference>
<dbReference type="Gene3D" id="3.40.50.300">
    <property type="entry name" value="P-loop containing nucleotide triphosphate hydrolases"/>
    <property type="match status" value="1"/>
</dbReference>
<dbReference type="Proteomes" id="UP001205906">
    <property type="component" value="Unassembled WGS sequence"/>
</dbReference>
<dbReference type="Gene3D" id="1.10.8.60">
    <property type="match status" value="1"/>
</dbReference>
<dbReference type="NCBIfam" id="TIGR01128">
    <property type="entry name" value="holA"/>
    <property type="match status" value="1"/>
</dbReference>
<reference evidence="10 11" key="1">
    <citation type="submission" date="2022-06" db="EMBL/GenBank/DDBJ databases">
        <title>Mesorhizobium sp. strain RP14 Genome sequencing and assembly.</title>
        <authorList>
            <person name="Kim I."/>
        </authorList>
    </citation>
    <scope>NUCLEOTIDE SEQUENCE [LARGE SCALE GENOMIC DNA]</scope>
    <source>
        <strain evidence="11">RP14(2022)</strain>
    </source>
</reference>
<keyword evidence="5" id="KW-0235">DNA replication</keyword>
<dbReference type="EC" id="2.7.7.7" evidence="1"/>
<gene>
    <name evidence="10" type="primary">holA</name>
    <name evidence="10" type="ORF">NGM99_03570</name>
</gene>
<evidence type="ECO:0000256" key="6">
    <source>
        <dbReference type="ARBA" id="ARBA00022932"/>
    </source>
</evidence>
<comment type="similarity">
    <text evidence="7">Belongs to the DNA polymerase HolA subunit family.</text>
</comment>
<comment type="catalytic activity">
    <reaction evidence="8">
        <text>DNA(n) + a 2'-deoxyribonucleoside 5'-triphosphate = DNA(n+1) + diphosphate</text>
        <dbReference type="Rhea" id="RHEA:22508"/>
        <dbReference type="Rhea" id="RHEA-COMP:17339"/>
        <dbReference type="Rhea" id="RHEA-COMP:17340"/>
        <dbReference type="ChEBI" id="CHEBI:33019"/>
        <dbReference type="ChEBI" id="CHEBI:61560"/>
        <dbReference type="ChEBI" id="CHEBI:173112"/>
        <dbReference type="EC" id="2.7.7.7"/>
    </reaction>
</comment>
<dbReference type="SUPFAM" id="SSF52540">
    <property type="entry name" value="P-loop containing nucleoside triphosphate hydrolases"/>
    <property type="match status" value="1"/>
</dbReference>
<dbReference type="Pfam" id="PF06144">
    <property type="entry name" value="DNA_pol3_delta"/>
    <property type="match status" value="1"/>
</dbReference>
<dbReference type="SUPFAM" id="SSF48019">
    <property type="entry name" value="post-AAA+ oligomerization domain-like"/>
    <property type="match status" value="1"/>
</dbReference>
<dbReference type="PANTHER" id="PTHR34388:SF1">
    <property type="entry name" value="DNA POLYMERASE III SUBUNIT DELTA"/>
    <property type="match status" value="1"/>
</dbReference>
<evidence type="ECO:0000313" key="10">
    <source>
        <dbReference type="EMBL" id="MCO6048866.1"/>
    </source>
</evidence>
<dbReference type="RefSeq" id="WP_252816079.1">
    <property type="nucleotide sequence ID" value="NZ_JAMXQS010000002.1"/>
</dbReference>
<evidence type="ECO:0000256" key="4">
    <source>
        <dbReference type="ARBA" id="ARBA00022695"/>
    </source>
</evidence>
<evidence type="ECO:0000256" key="5">
    <source>
        <dbReference type="ARBA" id="ARBA00022705"/>
    </source>
</evidence>
<dbReference type="GO" id="GO:0003887">
    <property type="term" value="F:DNA-directed DNA polymerase activity"/>
    <property type="evidence" value="ECO:0007669"/>
    <property type="project" value="UniProtKB-EC"/>
</dbReference>
<evidence type="ECO:0000259" key="9">
    <source>
        <dbReference type="Pfam" id="PF06144"/>
    </source>
</evidence>
<keyword evidence="3 10" id="KW-0808">Transferase</keyword>
<dbReference type="InterPro" id="IPR010372">
    <property type="entry name" value="DNA_pol3_delta_N"/>
</dbReference>
<keyword evidence="6" id="KW-0239">DNA-directed DNA polymerase</keyword>
<proteinExistence type="inferred from homology"/>
<dbReference type="InterPro" id="IPR005790">
    <property type="entry name" value="DNA_polIII_delta"/>
</dbReference>
<dbReference type="InterPro" id="IPR008921">
    <property type="entry name" value="DNA_pol3_clamp-load_cplx_C"/>
</dbReference>
<evidence type="ECO:0000313" key="11">
    <source>
        <dbReference type="Proteomes" id="UP001205906"/>
    </source>
</evidence>
<dbReference type="InterPro" id="IPR027417">
    <property type="entry name" value="P-loop_NTPase"/>
</dbReference>
<evidence type="ECO:0000256" key="1">
    <source>
        <dbReference type="ARBA" id="ARBA00012417"/>
    </source>
</evidence>
<keyword evidence="11" id="KW-1185">Reference proteome</keyword>
<evidence type="ECO:0000256" key="8">
    <source>
        <dbReference type="ARBA" id="ARBA00049244"/>
    </source>
</evidence>